<sequence>MNMKNYAVDIAVKMFLSPSPLDLEEQINTWMNVKPNVLVIGLDVTSAYDPANSRLEYTAILAYQTSERDEP</sequence>
<keyword evidence="2" id="KW-1185">Reference proteome</keyword>
<protein>
    <submittedName>
        <fullName evidence="1">Uncharacterized protein</fullName>
    </submittedName>
</protein>
<organism evidence="1 2">
    <name type="scientific">Paenibacillus vandeheii</name>
    <dbReference type="NCBI Taxonomy" id="3035917"/>
    <lineage>
        <taxon>Bacteria</taxon>
        <taxon>Bacillati</taxon>
        <taxon>Bacillota</taxon>
        <taxon>Bacilli</taxon>
        <taxon>Bacillales</taxon>
        <taxon>Paenibacillaceae</taxon>
        <taxon>Paenibacillus</taxon>
    </lineage>
</organism>
<name>A0ABT8JC06_9BACL</name>
<proteinExistence type="predicted"/>
<accession>A0ABT8JC06</accession>
<reference evidence="1" key="1">
    <citation type="submission" date="2023-03" db="EMBL/GenBank/DDBJ databases">
        <title>MT1 and MT2 Draft Genomes of Novel Species.</title>
        <authorList>
            <person name="Venkateswaran K."/>
        </authorList>
    </citation>
    <scope>NUCLEOTIDE SEQUENCE</scope>
    <source>
        <strain evidence="1">F6_3S_P_1C</strain>
    </source>
</reference>
<evidence type="ECO:0000313" key="2">
    <source>
        <dbReference type="Proteomes" id="UP001174205"/>
    </source>
</evidence>
<evidence type="ECO:0000313" key="1">
    <source>
        <dbReference type="EMBL" id="MDN4601754.1"/>
    </source>
</evidence>
<dbReference type="EMBL" id="JAROCD010000005">
    <property type="protein sequence ID" value="MDN4601754.1"/>
    <property type="molecule type" value="Genomic_DNA"/>
</dbReference>
<dbReference type="RefSeq" id="WP_301246445.1">
    <property type="nucleotide sequence ID" value="NZ_JAROCD010000005.1"/>
</dbReference>
<gene>
    <name evidence="1" type="ORF">P5G61_11010</name>
</gene>
<dbReference type="Proteomes" id="UP001174205">
    <property type="component" value="Unassembled WGS sequence"/>
</dbReference>
<comment type="caution">
    <text evidence="1">The sequence shown here is derived from an EMBL/GenBank/DDBJ whole genome shotgun (WGS) entry which is preliminary data.</text>
</comment>